<dbReference type="AlphaFoldDB" id="S6AA68"/>
<dbReference type="Pfam" id="PF01740">
    <property type="entry name" value="STAS"/>
    <property type="match status" value="1"/>
</dbReference>
<accession>S6AA68</accession>
<dbReference type="SUPFAM" id="SSF52091">
    <property type="entry name" value="SpoIIaa-like"/>
    <property type="match status" value="1"/>
</dbReference>
<dbReference type="EMBL" id="AP013066">
    <property type="protein sequence ID" value="BAN35335.1"/>
    <property type="molecule type" value="Genomic_DNA"/>
</dbReference>
<comment type="similarity">
    <text evidence="1">Belongs to the MlaE permease family.</text>
</comment>
<dbReference type="InterPro" id="IPR030802">
    <property type="entry name" value="Permease_MalE"/>
</dbReference>
<keyword evidence="1" id="KW-0997">Cell inner membrane</keyword>
<feature type="transmembrane region" description="Helical" evidence="1">
    <location>
        <begin position="266"/>
        <end position="292"/>
    </location>
</feature>
<dbReference type="InterPro" id="IPR003453">
    <property type="entry name" value="ABC_MlaE_roteobac"/>
</dbReference>
<dbReference type="Pfam" id="PF02405">
    <property type="entry name" value="MlaE"/>
    <property type="match status" value="1"/>
</dbReference>
<keyword evidence="1" id="KW-0812">Transmembrane</keyword>
<gene>
    <name evidence="3" type="ORF">SCD_n01513</name>
</gene>
<reference evidence="3 4" key="1">
    <citation type="journal article" date="2012" name="Appl. Environ. Microbiol.">
        <title>Draft genome sequence of a psychrotolerant sulfur-oxidizing bacterium, Sulfuricella denitrificans skB26, and proteomic insights into cold adaptation.</title>
        <authorList>
            <person name="Watanabe T."/>
            <person name="Kojima H."/>
            <person name="Fukui M."/>
        </authorList>
    </citation>
    <scope>NUCLEOTIDE SEQUENCE [LARGE SCALE GENOMIC DNA]</scope>
    <source>
        <strain evidence="4">skB26</strain>
    </source>
</reference>
<keyword evidence="1" id="KW-0472">Membrane</keyword>
<dbReference type="RefSeq" id="WP_009205709.1">
    <property type="nucleotide sequence ID" value="NC_022357.1"/>
</dbReference>
<dbReference type="STRING" id="1163617.SCD_n01513"/>
<dbReference type="InterPro" id="IPR002645">
    <property type="entry name" value="STAS_dom"/>
</dbReference>
<keyword evidence="1" id="KW-1133">Transmembrane helix</keyword>
<name>S6AA68_SULDS</name>
<dbReference type="Gene3D" id="3.30.750.24">
    <property type="entry name" value="STAS domain"/>
    <property type="match status" value="1"/>
</dbReference>
<dbReference type="PANTHER" id="PTHR30188">
    <property type="entry name" value="ABC TRANSPORTER PERMEASE PROTEIN-RELATED"/>
    <property type="match status" value="1"/>
</dbReference>
<dbReference type="OrthoDB" id="9810518at2"/>
<feature type="domain" description="STAS" evidence="2">
    <location>
        <begin position="52"/>
        <end position="101"/>
    </location>
</feature>
<dbReference type="PANTHER" id="PTHR30188:SF3">
    <property type="entry name" value="ABC TRANSPORTER PERMEASE"/>
    <property type="match status" value="1"/>
</dbReference>
<evidence type="ECO:0000256" key="1">
    <source>
        <dbReference type="RuleBase" id="RU362044"/>
    </source>
</evidence>
<feature type="transmembrane region" description="Helical" evidence="1">
    <location>
        <begin position="195"/>
        <end position="213"/>
    </location>
</feature>
<evidence type="ECO:0000313" key="4">
    <source>
        <dbReference type="Proteomes" id="UP000015559"/>
    </source>
</evidence>
<keyword evidence="1" id="KW-1003">Cell membrane</keyword>
<evidence type="ECO:0000259" key="2">
    <source>
        <dbReference type="PROSITE" id="PS50801"/>
    </source>
</evidence>
<keyword evidence="4" id="KW-1185">Reference proteome</keyword>
<feature type="transmembrane region" description="Helical" evidence="1">
    <location>
        <begin position="355"/>
        <end position="376"/>
    </location>
</feature>
<proteinExistence type="inferred from homology"/>
<feature type="transmembrane region" description="Helical" evidence="1">
    <location>
        <begin position="312"/>
        <end position="335"/>
    </location>
</feature>
<feature type="transmembrane region" description="Helical" evidence="1">
    <location>
        <begin position="163"/>
        <end position="189"/>
    </location>
</feature>
<sequence length="378" mass="40636">MSASTLLPKAEANLEITHEAVIMCCSGAWILQGIPLLERYIAQLVWPVSGTVIFDCTAVTSLDSAGAWLIFRTVRQLERMGLIVTTQGLRPDHQALLQLIQSHASGERATGLPNHGFLNQLGRNVWSHLDEFKGLIAFLGEISIAMLRSLAHPSLIRWRAILYNLQIAGFNALPIVGLLAFLIGVVVAYQGSIQLVRYGANIFVADLVGLSILREMAPLLTAIIVAGRSGSAYAAQIGTMKVTEEIDALHTIGVSPMELLVLPKMLALLVALPLLTVYADILGVLGGMIVGQTQLNVSFADFLDRFDDAVKMSSFLVGLGKAPVFAAIIVLVGCFQGFRVSGSADSVGRQTTVSVVQAIFLVIVFDALFSVILSWLNI</sequence>
<protein>
    <recommendedName>
        <fullName evidence="2">STAS domain-containing protein</fullName>
    </recommendedName>
</protein>
<dbReference type="InterPro" id="IPR036513">
    <property type="entry name" value="STAS_dom_sf"/>
</dbReference>
<dbReference type="NCBIfam" id="TIGR00056">
    <property type="entry name" value="MlaE family lipid ABC transporter permease subunit"/>
    <property type="match status" value="1"/>
</dbReference>
<organism evidence="3 4">
    <name type="scientific">Sulfuricella denitrificans (strain DSM 22764 / NBRC 105220 / skB26)</name>
    <dbReference type="NCBI Taxonomy" id="1163617"/>
    <lineage>
        <taxon>Bacteria</taxon>
        <taxon>Pseudomonadati</taxon>
        <taxon>Pseudomonadota</taxon>
        <taxon>Betaproteobacteria</taxon>
        <taxon>Nitrosomonadales</taxon>
        <taxon>Sulfuricellaceae</taxon>
        <taxon>Sulfuricella</taxon>
    </lineage>
</organism>
<dbReference type="KEGG" id="sdr:SCD_n01513"/>
<dbReference type="HOGENOM" id="CLU_045686_0_0_4"/>
<evidence type="ECO:0000313" key="3">
    <source>
        <dbReference type="EMBL" id="BAN35335.1"/>
    </source>
</evidence>
<dbReference type="GO" id="GO:0043190">
    <property type="term" value="C:ATP-binding cassette (ABC) transporter complex"/>
    <property type="evidence" value="ECO:0007669"/>
    <property type="project" value="InterPro"/>
</dbReference>
<dbReference type="GO" id="GO:0005548">
    <property type="term" value="F:phospholipid transporter activity"/>
    <property type="evidence" value="ECO:0007669"/>
    <property type="project" value="TreeGrafter"/>
</dbReference>
<dbReference type="PROSITE" id="PS50801">
    <property type="entry name" value="STAS"/>
    <property type="match status" value="1"/>
</dbReference>
<dbReference type="Proteomes" id="UP000015559">
    <property type="component" value="Chromosome"/>
</dbReference>
<comment type="subcellular location">
    <subcellularLocation>
        <location evidence="1">Cell inner membrane</location>
        <topology evidence="1">Multi-pass membrane protein</topology>
    </subcellularLocation>
</comment>
<dbReference type="eggNOG" id="COG0767">
    <property type="taxonomic scope" value="Bacteria"/>
</dbReference>